<keyword evidence="3" id="KW-1003">Cell membrane</keyword>
<keyword evidence="6 7" id="KW-0472">Membrane</keyword>
<evidence type="ECO:0000313" key="8">
    <source>
        <dbReference type="EMBL" id="SER46413.1"/>
    </source>
</evidence>
<keyword evidence="9" id="KW-1185">Reference proteome</keyword>
<feature type="transmembrane region" description="Helical" evidence="7">
    <location>
        <begin position="55"/>
        <end position="76"/>
    </location>
</feature>
<organism evidence="8 9">
    <name type="scientific">Pseudomonas cuatrocienegasensis</name>
    <dbReference type="NCBI Taxonomy" id="543360"/>
    <lineage>
        <taxon>Bacteria</taxon>
        <taxon>Pseudomonadati</taxon>
        <taxon>Pseudomonadota</taxon>
        <taxon>Gammaproteobacteria</taxon>
        <taxon>Pseudomonadales</taxon>
        <taxon>Pseudomonadaceae</taxon>
        <taxon>Pseudomonas</taxon>
    </lineage>
</organism>
<comment type="subcellular location">
    <subcellularLocation>
        <location evidence="1">Cell membrane</location>
        <topology evidence="1">Multi-pass membrane protein</topology>
    </subcellularLocation>
</comment>
<protein>
    <submittedName>
        <fullName evidence="8">Membrane protein</fullName>
    </submittedName>
</protein>
<name>A0ABY1BRJ4_9PSED</name>
<dbReference type="EMBL" id="FOFP01000033">
    <property type="protein sequence ID" value="SER46413.1"/>
    <property type="molecule type" value="Genomic_DNA"/>
</dbReference>
<accession>A0ABY1BRJ4</accession>
<evidence type="ECO:0000256" key="6">
    <source>
        <dbReference type="ARBA" id="ARBA00023136"/>
    </source>
</evidence>
<keyword evidence="5 7" id="KW-1133">Transmembrane helix</keyword>
<evidence type="ECO:0000256" key="5">
    <source>
        <dbReference type="ARBA" id="ARBA00022989"/>
    </source>
</evidence>
<evidence type="ECO:0000313" key="9">
    <source>
        <dbReference type="Proteomes" id="UP000198512"/>
    </source>
</evidence>
<dbReference type="Pfam" id="PF03994">
    <property type="entry name" value="DUF350"/>
    <property type="match status" value="1"/>
</dbReference>
<sequence length="142" mass="14841">MLEALQMSLNVTAVLGFLFYIVSAVVLLAFFQLVYTRITPHKEFELIREGNTAAAIALAGAVIGFALPVSSVISHAVSLLDFIVWALIAGVVQLLAFLAVSLVLKGLPGRIQKGEVAAGIYVAAIAVSVGLLNAACMTPTTN</sequence>
<dbReference type="PANTHER" id="PTHR40043">
    <property type="entry name" value="UPF0719 INNER MEMBRANE PROTEIN YJFL"/>
    <property type="match status" value="1"/>
</dbReference>
<evidence type="ECO:0000256" key="3">
    <source>
        <dbReference type="ARBA" id="ARBA00022475"/>
    </source>
</evidence>
<gene>
    <name evidence="8" type="ORF">SAMN05216600_1333</name>
</gene>
<feature type="transmembrane region" description="Helical" evidence="7">
    <location>
        <begin position="82"/>
        <end position="104"/>
    </location>
</feature>
<evidence type="ECO:0000256" key="4">
    <source>
        <dbReference type="ARBA" id="ARBA00022692"/>
    </source>
</evidence>
<dbReference type="PANTHER" id="PTHR40043:SF1">
    <property type="entry name" value="UPF0719 INNER MEMBRANE PROTEIN YJFL"/>
    <property type="match status" value="1"/>
</dbReference>
<evidence type="ECO:0000256" key="7">
    <source>
        <dbReference type="SAM" id="Phobius"/>
    </source>
</evidence>
<evidence type="ECO:0000256" key="2">
    <source>
        <dbReference type="ARBA" id="ARBA00005779"/>
    </source>
</evidence>
<reference evidence="8 9" key="1">
    <citation type="submission" date="2016-10" db="EMBL/GenBank/DDBJ databases">
        <authorList>
            <person name="Varghese N."/>
            <person name="Submissions S."/>
        </authorList>
    </citation>
    <scope>NUCLEOTIDE SEQUENCE [LARGE SCALE GENOMIC DNA]</scope>
    <source>
        <strain evidence="8 9">CIP 109853</strain>
    </source>
</reference>
<comment type="similarity">
    <text evidence="2">Belongs to the UPF0719 family.</text>
</comment>
<evidence type="ECO:0000256" key="1">
    <source>
        <dbReference type="ARBA" id="ARBA00004651"/>
    </source>
</evidence>
<dbReference type="InterPro" id="IPR007140">
    <property type="entry name" value="DUF350"/>
</dbReference>
<dbReference type="RefSeq" id="WP_069522448.1">
    <property type="nucleotide sequence ID" value="NZ_FOFP01000033.1"/>
</dbReference>
<proteinExistence type="inferred from homology"/>
<feature type="transmembrane region" description="Helical" evidence="7">
    <location>
        <begin position="12"/>
        <end position="35"/>
    </location>
</feature>
<dbReference type="Proteomes" id="UP000198512">
    <property type="component" value="Unassembled WGS sequence"/>
</dbReference>
<comment type="caution">
    <text evidence="8">The sequence shown here is derived from an EMBL/GenBank/DDBJ whole genome shotgun (WGS) entry which is preliminary data.</text>
</comment>
<feature type="transmembrane region" description="Helical" evidence="7">
    <location>
        <begin position="116"/>
        <end position="135"/>
    </location>
</feature>
<keyword evidence="4 7" id="KW-0812">Transmembrane</keyword>